<dbReference type="Proteomes" id="UP001156441">
    <property type="component" value="Unassembled WGS sequence"/>
</dbReference>
<evidence type="ECO:0000259" key="1">
    <source>
        <dbReference type="Pfam" id="PF01261"/>
    </source>
</evidence>
<gene>
    <name evidence="2" type="ORF">JT362_20695</name>
</gene>
<dbReference type="Gene3D" id="3.20.20.150">
    <property type="entry name" value="Divalent-metal-dependent TIM barrel enzymes"/>
    <property type="match status" value="1"/>
</dbReference>
<comment type="caution">
    <text evidence="2">The sequence shown here is derived from an EMBL/GenBank/DDBJ whole genome shotgun (WGS) entry which is preliminary data.</text>
</comment>
<evidence type="ECO:0000313" key="3">
    <source>
        <dbReference type="Proteomes" id="UP001156441"/>
    </source>
</evidence>
<dbReference type="PANTHER" id="PTHR12110">
    <property type="entry name" value="HYDROXYPYRUVATE ISOMERASE"/>
    <property type="match status" value="1"/>
</dbReference>
<dbReference type="RefSeq" id="WP_260193150.1">
    <property type="nucleotide sequence ID" value="NZ_JAFFZE010000015.1"/>
</dbReference>
<dbReference type="InterPro" id="IPR013022">
    <property type="entry name" value="Xyl_isomerase-like_TIM-brl"/>
</dbReference>
<evidence type="ECO:0000313" key="2">
    <source>
        <dbReference type="EMBL" id="MCT2585544.1"/>
    </source>
</evidence>
<sequence>MPAEYWPPGGLAGIGDEAAPDLAGQLRAIGALGWPGVELRTVDGRALADLDRSARDQLVLAVARAGLRVPCLDSRIGSWSGSVAEPFDRDLAELATLAELCADLDTSYVRIMSYPNAGLPERDWRATVLDRVRRLTEVAERAGITLLHENCAGWAGTSAERAIELLDAVGSPALRLLFDVGNGIAHGYDAAGLLADLVPFVAHVHVKDAVGGGEDTAYTLPGDGQAGVVDCLKRLRANGYAGALSIEPHLATRPHEGRWADAGGAAAFVAAGRRLAELVRGTE</sequence>
<feature type="domain" description="Xylose isomerase-like TIM barrel" evidence="1">
    <location>
        <begin position="27"/>
        <end position="259"/>
    </location>
</feature>
<dbReference type="Pfam" id="PF01261">
    <property type="entry name" value="AP_endonuc_2"/>
    <property type="match status" value="1"/>
</dbReference>
<dbReference type="SUPFAM" id="SSF51658">
    <property type="entry name" value="Xylose isomerase-like"/>
    <property type="match status" value="1"/>
</dbReference>
<proteinExistence type="predicted"/>
<protein>
    <submittedName>
        <fullName evidence="2">Sugar phosphate isomerase/epimerase</fullName>
    </submittedName>
</protein>
<organism evidence="2 3">
    <name type="scientific">Actinophytocola gossypii</name>
    <dbReference type="NCBI Taxonomy" id="2812003"/>
    <lineage>
        <taxon>Bacteria</taxon>
        <taxon>Bacillati</taxon>
        <taxon>Actinomycetota</taxon>
        <taxon>Actinomycetes</taxon>
        <taxon>Pseudonocardiales</taxon>
        <taxon>Pseudonocardiaceae</taxon>
    </lineage>
</organism>
<dbReference type="InterPro" id="IPR050312">
    <property type="entry name" value="IolE/XylAMocC-like"/>
</dbReference>
<name>A0ABT2JDD0_9PSEU</name>
<dbReference type="InterPro" id="IPR036237">
    <property type="entry name" value="Xyl_isomerase-like_sf"/>
</dbReference>
<keyword evidence="3" id="KW-1185">Reference proteome</keyword>
<reference evidence="2 3" key="1">
    <citation type="submission" date="2021-02" db="EMBL/GenBank/DDBJ databases">
        <title>Actinophytocola xerophila sp. nov., isolated from soil of cotton cropping field.</title>
        <authorList>
            <person name="Huang R."/>
            <person name="Chen X."/>
            <person name="Ge X."/>
            <person name="Liu W."/>
        </authorList>
    </citation>
    <scope>NUCLEOTIDE SEQUENCE [LARGE SCALE GENOMIC DNA]</scope>
    <source>
        <strain evidence="2 3">S1-96</strain>
    </source>
</reference>
<keyword evidence="2" id="KW-0413">Isomerase</keyword>
<dbReference type="EMBL" id="JAFFZE010000015">
    <property type="protein sequence ID" value="MCT2585544.1"/>
    <property type="molecule type" value="Genomic_DNA"/>
</dbReference>
<accession>A0ABT2JDD0</accession>
<dbReference type="GO" id="GO:0016853">
    <property type="term" value="F:isomerase activity"/>
    <property type="evidence" value="ECO:0007669"/>
    <property type="project" value="UniProtKB-KW"/>
</dbReference>